<feature type="domain" description="OmpA-like" evidence="3">
    <location>
        <begin position="45"/>
        <end position="163"/>
    </location>
</feature>
<dbReference type="InterPro" id="IPR006665">
    <property type="entry name" value="OmpA-like"/>
</dbReference>
<accession>A0A645A638</accession>
<dbReference type="Gene3D" id="3.30.1330.60">
    <property type="entry name" value="OmpA-like domain"/>
    <property type="match status" value="1"/>
</dbReference>
<evidence type="ECO:0000256" key="2">
    <source>
        <dbReference type="ARBA" id="ARBA00023136"/>
    </source>
</evidence>
<dbReference type="PRINTS" id="PR01021">
    <property type="entry name" value="OMPADOMAIN"/>
</dbReference>
<reference evidence="4" key="1">
    <citation type="submission" date="2019-08" db="EMBL/GenBank/DDBJ databases">
        <authorList>
            <person name="Kucharzyk K."/>
            <person name="Murdoch R.W."/>
            <person name="Higgins S."/>
            <person name="Loffler F."/>
        </authorList>
    </citation>
    <scope>NUCLEOTIDE SEQUENCE</scope>
</reference>
<dbReference type="Pfam" id="PF00691">
    <property type="entry name" value="OmpA"/>
    <property type="match status" value="1"/>
</dbReference>
<dbReference type="PROSITE" id="PS51123">
    <property type="entry name" value="OMPA_2"/>
    <property type="match status" value="1"/>
</dbReference>
<organism evidence="4">
    <name type="scientific">bioreactor metagenome</name>
    <dbReference type="NCBI Taxonomy" id="1076179"/>
    <lineage>
        <taxon>unclassified sequences</taxon>
        <taxon>metagenomes</taxon>
        <taxon>ecological metagenomes</taxon>
    </lineage>
</organism>
<dbReference type="SUPFAM" id="SSF103088">
    <property type="entry name" value="OmpA-like"/>
    <property type="match status" value="1"/>
</dbReference>
<dbReference type="AlphaFoldDB" id="A0A645A638"/>
<dbReference type="EMBL" id="VSSQ01011985">
    <property type="protein sequence ID" value="MPM48178.1"/>
    <property type="molecule type" value="Genomic_DNA"/>
</dbReference>
<protein>
    <recommendedName>
        <fullName evidence="3">OmpA-like domain-containing protein</fullName>
    </recommendedName>
</protein>
<name>A0A645A638_9ZZZZ</name>
<keyword evidence="2" id="KW-0472">Membrane</keyword>
<evidence type="ECO:0000256" key="1">
    <source>
        <dbReference type="ARBA" id="ARBA00004370"/>
    </source>
</evidence>
<evidence type="ECO:0000259" key="3">
    <source>
        <dbReference type="PROSITE" id="PS51123"/>
    </source>
</evidence>
<dbReference type="GO" id="GO:0016020">
    <property type="term" value="C:membrane"/>
    <property type="evidence" value="ECO:0007669"/>
    <property type="project" value="UniProtKB-SubCell"/>
</dbReference>
<comment type="caution">
    <text evidence="4">The sequence shown here is derived from an EMBL/GenBank/DDBJ whole genome shotgun (WGS) entry which is preliminary data.</text>
</comment>
<dbReference type="InterPro" id="IPR036737">
    <property type="entry name" value="OmpA-like_sf"/>
</dbReference>
<evidence type="ECO:0000313" key="4">
    <source>
        <dbReference type="EMBL" id="MPM48178.1"/>
    </source>
</evidence>
<gene>
    <name evidence="4" type="ORF">SDC9_94902</name>
</gene>
<comment type="subcellular location">
    <subcellularLocation>
        <location evidence="1">Membrane</location>
    </subcellularLocation>
</comment>
<sequence>MIPGKTILGTNKEGTFNVKMIGKTKNGYIAEKDTNVHMVLWAPPVNEEVMRFSVLYGFNESEVNTLYEKYITEVIVPKIPKGGTVIIHGHTDIVGDQVYNQNLSLQRANDVKGIMQKVLAGNNRYDVEFVVMGMGEDVNTAPFDNKYPEERFYNRTVIIDIIP</sequence>
<proteinExistence type="predicted"/>
<dbReference type="InterPro" id="IPR006664">
    <property type="entry name" value="OMP_bac"/>
</dbReference>